<protein>
    <submittedName>
        <fullName evidence="3">CRIB domain-containing protein</fullName>
    </submittedName>
</protein>
<reference evidence="3" key="2">
    <citation type="submission" date="2023-05" db="EMBL/GenBank/DDBJ databases">
        <authorList>
            <person name="Schelkunov M.I."/>
        </authorList>
    </citation>
    <scope>NUCLEOTIDE SEQUENCE</scope>
    <source>
        <strain evidence="3">Hsosn_3</strain>
        <tissue evidence="3">Leaf</tissue>
    </source>
</reference>
<organism evidence="3 4">
    <name type="scientific">Heracleum sosnowskyi</name>
    <dbReference type="NCBI Taxonomy" id="360622"/>
    <lineage>
        <taxon>Eukaryota</taxon>
        <taxon>Viridiplantae</taxon>
        <taxon>Streptophyta</taxon>
        <taxon>Embryophyta</taxon>
        <taxon>Tracheophyta</taxon>
        <taxon>Spermatophyta</taxon>
        <taxon>Magnoliopsida</taxon>
        <taxon>eudicotyledons</taxon>
        <taxon>Gunneridae</taxon>
        <taxon>Pentapetalae</taxon>
        <taxon>asterids</taxon>
        <taxon>campanulids</taxon>
        <taxon>Apiales</taxon>
        <taxon>Apiaceae</taxon>
        <taxon>Apioideae</taxon>
        <taxon>apioid superclade</taxon>
        <taxon>Tordylieae</taxon>
        <taxon>Tordyliinae</taxon>
        <taxon>Heracleum</taxon>
    </lineage>
</organism>
<feature type="region of interest" description="Disordered" evidence="1">
    <location>
        <begin position="38"/>
        <end position="235"/>
    </location>
</feature>
<dbReference type="PROSITE" id="PS50108">
    <property type="entry name" value="CRIB"/>
    <property type="match status" value="1"/>
</dbReference>
<feature type="domain" description="CRIB" evidence="2">
    <location>
        <begin position="25"/>
        <end position="38"/>
    </location>
</feature>
<evidence type="ECO:0000259" key="2">
    <source>
        <dbReference type="PROSITE" id="PS50108"/>
    </source>
</evidence>
<dbReference type="CDD" id="cd00132">
    <property type="entry name" value="CRIB"/>
    <property type="match status" value="1"/>
</dbReference>
<dbReference type="AlphaFoldDB" id="A0AAD8GYR1"/>
<dbReference type="Proteomes" id="UP001237642">
    <property type="component" value="Unassembled WGS sequence"/>
</dbReference>
<evidence type="ECO:0000313" key="4">
    <source>
        <dbReference type="Proteomes" id="UP001237642"/>
    </source>
</evidence>
<dbReference type="PANTHER" id="PTHR46325:SF20">
    <property type="entry name" value="CRIB DOMAIN-CONTAINING PROTEIN RIC10"/>
    <property type="match status" value="1"/>
</dbReference>
<reference evidence="3" key="1">
    <citation type="submission" date="2023-02" db="EMBL/GenBank/DDBJ databases">
        <title>Genome of toxic invasive species Heracleum sosnowskyi carries increased number of genes despite the absence of recent whole-genome duplications.</title>
        <authorList>
            <person name="Schelkunov M."/>
            <person name="Shtratnikova V."/>
            <person name="Makarenko M."/>
            <person name="Klepikova A."/>
            <person name="Omelchenko D."/>
            <person name="Novikova G."/>
            <person name="Obukhova E."/>
            <person name="Bogdanov V."/>
            <person name="Penin A."/>
            <person name="Logacheva M."/>
        </authorList>
    </citation>
    <scope>NUCLEOTIDE SEQUENCE</scope>
    <source>
        <strain evidence="3">Hsosn_3</strain>
        <tissue evidence="3">Leaf</tissue>
    </source>
</reference>
<evidence type="ECO:0000256" key="1">
    <source>
        <dbReference type="SAM" id="MobiDB-lite"/>
    </source>
</evidence>
<feature type="compositionally biased region" description="Polar residues" evidence="1">
    <location>
        <begin position="154"/>
        <end position="172"/>
    </location>
</feature>
<accession>A0AAD8GYR1</accession>
<dbReference type="PANTHER" id="PTHR46325">
    <property type="entry name" value="CRIB DOMAIN-CONTAINING PROTEIN RIC8"/>
    <property type="match status" value="1"/>
</dbReference>
<dbReference type="InterPro" id="IPR000095">
    <property type="entry name" value="CRIB_dom"/>
</dbReference>
<feature type="compositionally biased region" description="Polar residues" evidence="1">
    <location>
        <begin position="217"/>
        <end position="228"/>
    </location>
</feature>
<name>A0AAD8GYR1_9APIA</name>
<keyword evidence="4" id="KW-1185">Reference proteome</keyword>
<feature type="compositionally biased region" description="Polar residues" evidence="1">
    <location>
        <begin position="59"/>
        <end position="68"/>
    </location>
</feature>
<proteinExistence type="predicted"/>
<gene>
    <name evidence="3" type="ORF">POM88_049925</name>
</gene>
<feature type="compositionally biased region" description="Polar residues" evidence="1">
    <location>
        <begin position="82"/>
        <end position="95"/>
    </location>
</feature>
<feature type="compositionally biased region" description="Basic residues" evidence="1">
    <location>
        <begin position="144"/>
        <end position="153"/>
    </location>
</feature>
<evidence type="ECO:0000313" key="3">
    <source>
        <dbReference type="EMBL" id="KAK1356669.1"/>
    </source>
</evidence>
<feature type="compositionally biased region" description="Polar residues" evidence="1">
    <location>
        <begin position="111"/>
        <end position="125"/>
    </location>
</feature>
<sequence length="235" mass="25662">MKGVLKGFKYITQIFDEEREKEMQIGLPTDVKHVAHIGLDGPSSESPSWMNKFKGQEKPASTLNTNGEPIQPRARSAPLDINGNSTDSSTQNTSRDLLDIPNASRRRYSADNLTIETKDLSSQSKGSRRHRTKDSSEGAVNKSGNKRRHRRKNSGSSDLEGSNKSGRSTGNESASPLPSPLPSPSKNVPDIPKSSRRRKPRDESAKSSKSPNKKVSNTESGQISSSRNPPLVEEG</sequence>
<dbReference type="EMBL" id="JAUIZM010000011">
    <property type="protein sequence ID" value="KAK1356669.1"/>
    <property type="molecule type" value="Genomic_DNA"/>
</dbReference>
<comment type="caution">
    <text evidence="3">The sequence shown here is derived from an EMBL/GenBank/DDBJ whole genome shotgun (WGS) entry which is preliminary data.</text>
</comment>